<dbReference type="CDD" id="cd09971">
    <property type="entry name" value="SdiA-regulated"/>
    <property type="match status" value="1"/>
</dbReference>
<reference evidence="4 5" key="1">
    <citation type="submission" date="2020-10" db="EMBL/GenBank/DDBJ databases">
        <title>Connecting structure to function with the recovery of over 1000 high-quality activated sludge metagenome-assembled genomes encoding full-length rRNA genes using long-read sequencing.</title>
        <authorList>
            <person name="Singleton C.M."/>
            <person name="Petriglieri F."/>
            <person name="Kristensen J.M."/>
            <person name="Kirkegaard R.H."/>
            <person name="Michaelsen T.Y."/>
            <person name="Andersen M.H."/>
            <person name="Karst S.M."/>
            <person name="Dueholm M.S."/>
            <person name="Nielsen P.H."/>
            <person name="Albertsen M."/>
        </authorList>
    </citation>
    <scope>NUCLEOTIDE SEQUENCE [LARGE SCALE GENOMIC DNA]</scope>
    <source>
        <strain evidence="4">EsbW_18-Q3-R4-48_BATAC.285</strain>
    </source>
</reference>
<evidence type="ECO:0000313" key="4">
    <source>
        <dbReference type="EMBL" id="MBK7675358.1"/>
    </source>
</evidence>
<comment type="caution">
    <text evidence="4">The sequence shown here is derived from an EMBL/GenBank/DDBJ whole genome shotgun (WGS) entry which is preliminary data.</text>
</comment>
<dbReference type="AlphaFoldDB" id="A0A935PZS9"/>
<dbReference type="Proteomes" id="UP000697998">
    <property type="component" value="Unassembled WGS sequence"/>
</dbReference>
<dbReference type="GO" id="GO:0005886">
    <property type="term" value="C:plasma membrane"/>
    <property type="evidence" value="ECO:0007669"/>
    <property type="project" value="UniProtKB-SubCell"/>
</dbReference>
<evidence type="ECO:0000313" key="5">
    <source>
        <dbReference type="Proteomes" id="UP000697998"/>
    </source>
</evidence>
<proteinExistence type="predicted"/>
<keyword evidence="3" id="KW-0472">Membrane</keyword>
<dbReference type="EMBL" id="JADJMH010000009">
    <property type="protein sequence ID" value="MBK7675358.1"/>
    <property type="molecule type" value="Genomic_DNA"/>
</dbReference>
<organism evidence="4 5">
    <name type="scientific">Candidatus Accumulibacter proximus</name>
    <dbReference type="NCBI Taxonomy" id="2954385"/>
    <lineage>
        <taxon>Bacteria</taxon>
        <taxon>Pseudomonadati</taxon>
        <taxon>Pseudomonadota</taxon>
        <taxon>Betaproteobacteria</taxon>
        <taxon>Candidatus Accumulibacter</taxon>
    </lineage>
</organism>
<evidence type="ECO:0000256" key="1">
    <source>
        <dbReference type="ARBA" id="ARBA00004236"/>
    </source>
</evidence>
<keyword evidence="2" id="KW-1003">Cell membrane</keyword>
<name>A0A935PZS9_9PROT</name>
<dbReference type="SUPFAM" id="SSF50956">
    <property type="entry name" value="Thermostable phytase (3-phytase)"/>
    <property type="match status" value="1"/>
</dbReference>
<accession>A0A935PZS9</accession>
<gene>
    <name evidence="4" type="ORF">IPJ27_11695</name>
</gene>
<comment type="subcellular location">
    <subcellularLocation>
        <location evidence="1">Cell membrane</location>
    </subcellularLocation>
</comment>
<dbReference type="InterPro" id="IPR009722">
    <property type="entry name" value="YjiK/CarP"/>
</dbReference>
<protein>
    <submittedName>
        <fullName evidence="4">SdiA-regulated domain-containing protein</fullName>
    </submittedName>
</protein>
<evidence type="ECO:0000256" key="2">
    <source>
        <dbReference type="ARBA" id="ARBA00022475"/>
    </source>
</evidence>
<sequence length="293" mass="32416">MSRTVHLWGLAGLLILCAGAVHVMRLDTRALLWLEESRSPAEVRAASLWLPGYHAVLQVAVPGFEQEEFSDLAYNPATGTLFTVSGKQPLLIELSLEGKALRSIPVIGASNLEGVAVLEDGCMAITDERQHKLSTFRLAADTRELRTEQFLQQVDLGPSQDPNKGFEGLAWDKRRQRLLLGREKYPVMLYSLPADGCRVSGEPKELRGLGDYMTDLAALTVDPRSGHILALSHESHLLVELNEQYQPLSFITLLRGLNGLDHYIPQAEGVALDAAGNLYMVSEHNLFYVFRKG</sequence>
<dbReference type="Pfam" id="PF06977">
    <property type="entry name" value="SdiA-regulated"/>
    <property type="match status" value="1"/>
</dbReference>
<evidence type="ECO:0000256" key="3">
    <source>
        <dbReference type="ARBA" id="ARBA00023136"/>
    </source>
</evidence>